<feature type="domain" description="DUF4376" evidence="1">
    <location>
        <begin position="80"/>
        <end position="190"/>
    </location>
</feature>
<organism evidence="2">
    <name type="scientific">Salmonella enterica</name>
    <name type="common">Salmonella choleraesuis</name>
    <dbReference type="NCBI Taxonomy" id="28901"/>
    <lineage>
        <taxon>Bacteria</taxon>
        <taxon>Pseudomonadati</taxon>
        <taxon>Pseudomonadota</taxon>
        <taxon>Gammaproteobacteria</taxon>
        <taxon>Enterobacterales</taxon>
        <taxon>Enterobacteriaceae</taxon>
        <taxon>Salmonella</taxon>
    </lineage>
</organism>
<dbReference type="AlphaFoldDB" id="A0A760ACG1"/>
<comment type="caution">
    <text evidence="2">The sequence shown here is derived from an EMBL/GenBank/DDBJ whole genome shotgun (WGS) entry which is preliminary data.</text>
</comment>
<accession>A0A760ACG1</accession>
<evidence type="ECO:0000313" key="2">
    <source>
        <dbReference type="EMBL" id="HAG2208879.1"/>
    </source>
</evidence>
<reference evidence="2" key="1">
    <citation type="journal article" date="2018" name="Genome Biol.">
        <title>SKESA: strategic k-mer extension for scrupulous assemblies.</title>
        <authorList>
            <person name="Souvorov A."/>
            <person name="Agarwala R."/>
            <person name="Lipman D.J."/>
        </authorList>
    </citation>
    <scope>NUCLEOTIDE SEQUENCE</scope>
    <source>
        <strain evidence="2">MA.CK_98/00005752</strain>
    </source>
</reference>
<sequence length="201" mass="22331">MTMTVITDAKNGRYGESGTIMADVRFDNLTASDGTPLYLPYTATQYDPEPYGVQLYNDLVAGKYGTVTPFTATPEMIRSAKDARRAEICAWRDAQENGNYLFDYNGHRWDYGKATQDRMSISLVMAKRNALPAGFAWTDGDNNIVPMDNAGLMALAAAIEQAMFEKGMQINQRQLQMKAEVEALTTLEAVKAYVVDWPEGN</sequence>
<gene>
    <name evidence="2" type="ORF">G8V49_001085</name>
</gene>
<protein>
    <submittedName>
        <fullName evidence="2">DUF4376 domain-containing protein</fullName>
    </submittedName>
</protein>
<dbReference type="EMBL" id="DAAXQP010000002">
    <property type="protein sequence ID" value="HAG2208879.1"/>
    <property type="molecule type" value="Genomic_DNA"/>
</dbReference>
<dbReference type="InterPro" id="IPR025484">
    <property type="entry name" value="DUF4376"/>
</dbReference>
<dbReference type="Pfam" id="PF14301">
    <property type="entry name" value="DUF4376"/>
    <property type="match status" value="1"/>
</dbReference>
<name>A0A760ACG1_SALER</name>
<reference evidence="2" key="2">
    <citation type="submission" date="2020-02" db="EMBL/GenBank/DDBJ databases">
        <authorList>
            <consortium name="NCBI Pathogen Detection Project"/>
        </authorList>
    </citation>
    <scope>NUCLEOTIDE SEQUENCE</scope>
    <source>
        <strain evidence="2">MA.CK_98/00005752</strain>
    </source>
</reference>
<evidence type="ECO:0000259" key="1">
    <source>
        <dbReference type="Pfam" id="PF14301"/>
    </source>
</evidence>
<proteinExistence type="predicted"/>